<dbReference type="GO" id="GO:0003676">
    <property type="term" value="F:nucleic acid binding"/>
    <property type="evidence" value="ECO:0007669"/>
    <property type="project" value="InterPro"/>
</dbReference>
<evidence type="ECO:0000313" key="3">
    <source>
        <dbReference type="Proteomes" id="UP000182761"/>
    </source>
</evidence>
<feature type="domain" description="Integrase catalytic" evidence="1">
    <location>
        <begin position="279"/>
        <end position="474"/>
    </location>
</feature>
<reference evidence="2 3" key="1">
    <citation type="submission" date="2016-01" db="EMBL/GenBank/DDBJ databases">
        <authorList>
            <person name="McClelland M."/>
            <person name="Jain A."/>
            <person name="Saraogi P."/>
            <person name="Mendelson R."/>
            <person name="Westerman R."/>
            <person name="SanMiguel P."/>
            <person name="Csonka L."/>
        </authorList>
    </citation>
    <scope>NUCLEOTIDE SEQUENCE [LARGE SCALE GENOMIC DNA]</scope>
    <source>
        <strain evidence="2 3">R-53146</strain>
    </source>
</reference>
<sequence length="667" mass="79227">MEVYEFYNNKWGVLSNWLFEKSGILLKTTYKTLTRRKHLILLRKGGNGRTALVEFDSMRSDIKEKVISLAGDPYKIGKKYSFIEYLEKDDNAEKYYNEYILESGEFLPENRKLEYTNNASILNTISKIINDTLIRRRALGGNQKKIWENIAEIIKNLDKSKWPHSLPENYRRLRERLKLYQNHGYQILIHKNYCHTNSQKLTESSKLWLLAKWSNQVERITSVAQLHHEYNQFALQEGLKPVEEKTIYNFIYDEEVMPLWYGHKFGELKYKEKYNYQQKTKLPTLRDSLWYSDGTKLNFFYLTEDGKMETISVYEVMDAYSEVLLGYHISKEENYQAQYSAYRMAIQFSGHKPYQIGFDNQGGHKKLEVGNFLNKIAHLTIKTQPYNGKSKTIENAFCRLQTQHLARYWFFTGQNIQAKKEISKANMEFILANKSSLPSLDEVKEIYKKVREEWNNSPHPISGKTRKQTYLDSQNEKAPKIEIWDMVNCFWVERKQPVKWSSFGFSFTEKKVSYDYFVYREDGLPDLNFHEKAVDQSFYVKHDPEDMSMIYLYQKDTQGQLRFVREAVLKTEIHRGKQEQEKIEAEWIKKVHNQNKNKRIQRRDEMDDILKNFNMDAESYGLVKPNLKGLENSKVGRKRKKVQSEDIGSWQKKESGYTAVEDVRELY</sequence>
<dbReference type="EMBL" id="FCOR01000003">
    <property type="protein sequence ID" value="CVK15880.1"/>
    <property type="molecule type" value="Genomic_DNA"/>
</dbReference>
<evidence type="ECO:0000259" key="1">
    <source>
        <dbReference type="PROSITE" id="PS50994"/>
    </source>
</evidence>
<dbReference type="InterPro" id="IPR001584">
    <property type="entry name" value="Integrase_cat-core"/>
</dbReference>
<name>A0A0X3ANC4_9FLAO</name>
<evidence type="ECO:0000313" key="2">
    <source>
        <dbReference type="EMBL" id="CVK15880.1"/>
    </source>
</evidence>
<keyword evidence="3" id="KW-1185">Reference proteome</keyword>
<dbReference type="PROSITE" id="PS50994">
    <property type="entry name" value="INTEGRASE"/>
    <property type="match status" value="1"/>
</dbReference>
<dbReference type="Proteomes" id="UP000182761">
    <property type="component" value="Unassembled WGS sequence"/>
</dbReference>
<dbReference type="GO" id="GO:0015074">
    <property type="term" value="P:DNA integration"/>
    <property type="evidence" value="ECO:0007669"/>
    <property type="project" value="InterPro"/>
</dbReference>
<gene>
    <name evidence="2" type="ORF">Ga0061079_103191</name>
</gene>
<proteinExistence type="predicted"/>
<dbReference type="AlphaFoldDB" id="A0A0X3ANC4"/>
<dbReference type="SUPFAM" id="SSF53098">
    <property type="entry name" value="Ribonuclease H-like"/>
    <property type="match status" value="1"/>
</dbReference>
<dbReference type="InterPro" id="IPR036397">
    <property type="entry name" value="RNaseH_sf"/>
</dbReference>
<organism evidence="2 3">
    <name type="scientific">Apibacter mensalis</name>
    <dbReference type="NCBI Taxonomy" id="1586267"/>
    <lineage>
        <taxon>Bacteria</taxon>
        <taxon>Pseudomonadati</taxon>
        <taxon>Bacteroidota</taxon>
        <taxon>Flavobacteriia</taxon>
        <taxon>Flavobacteriales</taxon>
        <taxon>Weeksellaceae</taxon>
        <taxon>Apibacter</taxon>
    </lineage>
</organism>
<accession>A0A0X3ANC4</accession>
<dbReference type="InterPro" id="IPR012337">
    <property type="entry name" value="RNaseH-like_sf"/>
</dbReference>
<dbReference type="STRING" id="1586267.GCA_001418685_00715"/>
<dbReference type="OrthoDB" id="612554at2"/>
<protein>
    <recommendedName>
        <fullName evidence="1">Integrase catalytic domain-containing protein</fullName>
    </recommendedName>
</protein>
<dbReference type="RefSeq" id="WP_055425102.1">
    <property type="nucleotide sequence ID" value="NZ_FCOR01000003.1"/>
</dbReference>
<dbReference type="Gene3D" id="3.30.420.10">
    <property type="entry name" value="Ribonuclease H-like superfamily/Ribonuclease H"/>
    <property type="match status" value="1"/>
</dbReference>